<gene>
    <name evidence="1" type="ORF">E2C01_050558</name>
</gene>
<dbReference type="AlphaFoldDB" id="A0A5B7GJB5"/>
<keyword evidence="2" id="KW-1185">Reference proteome</keyword>
<proteinExistence type="predicted"/>
<dbReference type="Proteomes" id="UP000324222">
    <property type="component" value="Unassembled WGS sequence"/>
</dbReference>
<accession>A0A5B7GJB5</accession>
<name>A0A5B7GJB5_PORTR</name>
<dbReference type="EMBL" id="VSRR010014066">
    <property type="protein sequence ID" value="MPC56594.1"/>
    <property type="molecule type" value="Genomic_DNA"/>
</dbReference>
<protein>
    <submittedName>
        <fullName evidence="1">Uncharacterized protein</fullName>
    </submittedName>
</protein>
<evidence type="ECO:0000313" key="1">
    <source>
        <dbReference type="EMBL" id="MPC56594.1"/>
    </source>
</evidence>
<organism evidence="1 2">
    <name type="scientific">Portunus trituberculatus</name>
    <name type="common">Swimming crab</name>
    <name type="synonym">Neptunus trituberculatus</name>
    <dbReference type="NCBI Taxonomy" id="210409"/>
    <lineage>
        <taxon>Eukaryota</taxon>
        <taxon>Metazoa</taxon>
        <taxon>Ecdysozoa</taxon>
        <taxon>Arthropoda</taxon>
        <taxon>Crustacea</taxon>
        <taxon>Multicrustacea</taxon>
        <taxon>Malacostraca</taxon>
        <taxon>Eumalacostraca</taxon>
        <taxon>Eucarida</taxon>
        <taxon>Decapoda</taxon>
        <taxon>Pleocyemata</taxon>
        <taxon>Brachyura</taxon>
        <taxon>Eubrachyura</taxon>
        <taxon>Portunoidea</taxon>
        <taxon>Portunidae</taxon>
        <taxon>Portuninae</taxon>
        <taxon>Portunus</taxon>
    </lineage>
</organism>
<comment type="caution">
    <text evidence="1">The sequence shown here is derived from an EMBL/GenBank/DDBJ whole genome shotgun (WGS) entry which is preliminary data.</text>
</comment>
<sequence>MVSVGSGRRPRVGSNPTTCHFDTLPFVVTPKMRLGGDMGPNIGTTINKIACITNRLKLNSTSHTLKVYLQAL</sequence>
<reference evidence="1 2" key="1">
    <citation type="submission" date="2019-05" db="EMBL/GenBank/DDBJ databases">
        <title>Another draft genome of Portunus trituberculatus and its Hox gene families provides insights of decapod evolution.</title>
        <authorList>
            <person name="Jeong J.-H."/>
            <person name="Song I."/>
            <person name="Kim S."/>
            <person name="Choi T."/>
            <person name="Kim D."/>
            <person name="Ryu S."/>
            <person name="Kim W."/>
        </authorList>
    </citation>
    <scope>NUCLEOTIDE SEQUENCE [LARGE SCALE GENOMIC DNA]</scope>
    <source>
        <tissue evidence="1">Muscle</tissue>
    </source>
</reference>
<evidence type="ECO:0000313" key="2">
    <source>
        <dbReference type="Proteomes" id="UP000324222"/>
    </source>
</evidence>